<protein>
    <recommendedName>
        <fullName evidence="3">Capsule synthesis protein CapA domain-containing protein</fullName>
    </recommendedName>
</protein>
<evidence type="ECO:0000313" key="5">
    <source>
        <dbReference type="Proteomes" id="UP000178413"/>
    </source>
</evidence>
<evidence type="ECO:0000256" key="2">
    <source>
        <dbReference type="SAM" id="Phobius"/>
    </source>
</evidence>
<dbReference type="InterPro" id="IPR029052">
    <property type="entry name" value="Metallo-depent_PP-like"/>
</dbReference>
<evidence type="ECO:0000313" key="4">
    <source>
        <dbReference type="EMBL" id="OHA24304.1"/>
    </source>
</evidence>
<dbReference type="Pfam" id="PF09587">
    <property type="entry name" value="PGA_cap"/>
    <property type="match status" value="1"/>
</dbReference>
<organism evidence="4 5">
    <name type="scientific">Candidatus Taylorbacteria bacterium RIFCSPHIGHO2_02_FULL_44_12</name>
    <dbReference type="NCBI Taxonomy" id="1802308"/>
    <lineage>
        <taxon>Bacteria</taxon>
        <taxon>Candidatus Tayloriibacteriota</taxon>
    </lineage>
</organism>
<keyword evidence="2" id="KW-0812">Transmembrane</keyword>
<feature type="transmembrane region" description="Helical" evidence="2">
    <location>
        <begin position="12"/>
        <end position="31"/>
    </location>
</feature>
<dbReference type="InterPro" id="IPR052169">
    <property type="entry name" value="CW_Biosynth-Accessory"/>
</dbReference>
<reference evidence="4 5" key="1">
    <citation type="journal article" date="2016" name="Nat. Commun.">
        <title>Thousands of microbial genomes shed light on interconnected biogeochemical processes in an aquifer system.</title>
        <authorList>
            <person name="Anantharaman K."/>
            <person name="Brown C.T."/>
            <person name="Hug L.A."/>
            <person name="Sharon I."/>
            <person name="Castelle C.J."/>
            <person name="Probst A.J."/>
            <person name="Thomas B.C."/>
            <person name="Singh A."/>
            <person name="Wilkins M.J."/>
            <person name="Karaoz U."/>
            <person name="Brodie E.L."/>
            <person name="Williams K.H."/>
            <person name="Hubbard S.S."/>
            <person name="Banfield J.F."/>
        </authorList>
    </citation>
    <scope>NUCLEOTIDE SEQUENCE [LARGE SCALE GENOMIC DNA]</scope>
</reference>
<dbReference type="PANTHER" id="PTHR33393:SF13">
    <property type="entry name" value="PGA BIOSYNTHESIS PROTEIN CAPA"/>
    <property type="match status" value="1"/>
</dbReference>
<dbReference type="SUPFAM" id="SSF56300">
    <property type="entry name" value="Metallo-dependent phosphatases"/>
    <property type="match status" value="1"/>
</dbReference>
<gene>
    <name evidence="4" type="ORF">A3D50_01435</name>
</gene>
<dbReference type="Gene3D" id="3.60.21.10">
    <property type="match status" value="1"/>
</dbReference>
<keyword evidence="2" id="KW-0472">Membrane</keyword>
<comment type="caution">
    <text evidence="4">The sequence shown here is derived from an EMBL/GenBank/DDBJ whole genome shotgun (WGS) entry which is preliminary data.</text>
</comment>
<dbReference type="PANTHER" id="PTHR33393">
    <property type="entry name" value="POLYGLUTAMINE SYNTHESIS ACCESSORY PROTEIN RV0574C-RELATED"/>
    <property type="match status" value="1"/>
</dbReference>
<dbReference type="Proteomes" id="UP000178413">
    <property type="component" value="Unassembled WGS sequence"/>
</dbReference>
<keyword evidence="2" id="KW-1133">Transmembrane helix</keyword>
<sequence>MVNNPSHPKISLIATLTILVLVLLFSGILWVKEKVPSISFLYDLGLAKYDMPHEDISAQVLDIVQQKIPEPNMTVLVGGDVMLDRGVRLIGNKYGYDSLFASTTPIFQKQDIVAVNLEGPITSHLSQTLLPNGQGTQSFTFTFATTTAGTLARSHINLVSLANNHSGNFGREGLEETRRWLEGVGVGYFGDPWNSPSKETVICKNEICVAFLGYHAFHQGFENILADISRLNSEGYFVIVMPHWGEEYVPLHSLDMRTKAETMVSAGADAIVGSHPHVIMDHQWLGEVPVFYSLGNLLFDQYFSKETMVGEMVEFHLAKNSDIVKIQEIKVYEISNASRRGINILGERMFSKP</sequence>
<evidence type="ECO:0000256" key="1">
    <source>
        <dbReference type="ARBA" id="ARBA00005662"/>
    </source>
</evidence>
<proteinExistence type="inferred from homology"/>
<dbReference type="InterPro" id="IPR019079">
    <property type="entry name" value="Capsule_synth_CapA"/>
</dbReference>
<dbReference type="SMART" id="SM00854">
    <property type="entry name" value="PGA_cap"/>
    <property type="match status" value="1"/>
</dbReference>
<dbReference type="EMBL" id="MHRM01000008">
    <property type="protein sequence ID" value="OHA24304.1"/>
    <property type="molecule type" value="Genomic_DNA"/>
</dbReference>
<feature type="domain" description="Capsule synthesis protein CapA" evidence="3">
    <location>
        <begin position="74"/>
        <end position="301"/>
    </location>
</feature>
<dbReference type="CDD" id="cd07381">
    <property type="entry name" value="MPP_CapA"/>
    <property type="match status" value="1"/>
</dbReference>
<evidence type="ECO:0000259" key="3">
    <source>
        <dbReference type="SMART" id="SM00854"/>
    </source>
</evidence>
<dbReference type="AlphaFoldDB" id="A0A1G2MKP1"/>
<accession>A0A1G2MKP1</accession>
<comment type="similarity">
    <text evidence="1">Belongs to the CapA family.</text>
</comment>
<name>A0A1G2MKP1_9BACT</name>
<dbReference type="STRING" id="1802308.A3D50_01435"/>